<protein>
    <recommendedName>
        <fullName evidence="4">GLPGLI family protein</fullName>
    </recommendedName>
</protein>
<gene>
    <name evidence="2" type="ORF">HQ43_04305</name>
</gene>
<organism evidence="2 3">
    <name type="scientific">Porphyromonas canoris</name>
    <dbReference type="NCBI Taxonomy" id="36875"/>
    <lineage>
        <taxon>Bacteria</taxon>
        <taxon>Pseudomonadati</taxon>
        <taxon>Bacteroidota</taxon>
        <taxon>Bacteroidia</taxon>
        <taxon>Bacteroidales</taxon>
        <taxon>Porphyromonadaceae</taxon>
        <taxon>Porphyromonas</taxon>
    </lineage>
</organism>
<feature type="chain" id="PRO_5046185774" description="GLPGLI family protein" evidence="1">
    <location>
        <begin position="47"/>
        <end position="306"/>
    </location>
</feature>
<name>A0ABR4XLC7_9PORP</name>
<dbReference type="Proteomes" id="UP000030101">
    <property type="component" value="Unassembled WGS sequence"/>
</dbReference>
<dbReference type="Pfam" id="PF09697">
    <property type="entry name" value="Porph_ging"/>
    <property type="match status" value="1"/>
</dbReference>
<evidence type="ECO:0008006" key="4">
    <source>
        <dbReference type="Google" id="ProtNLM"/>
    </source>
</evidence>
<dbReference type="RefSeq" id="WP_081964536.1">
    <property type="nucleotide sequence ID" value="NZ_JQZV01000008.1"/>
</dbReference>
<reference evidence="2 3" key="1">
    <citation type="submission" date="2014-08" db="EMBL/GenBank/DDBJ databases">
        <title>Porphyromonas canoris strain:OH2762 Genome sequencing.</title>
        <authorList>
            <person name="Wallis C."/>
            <person name="Deusch O."/>
            <person name="O'Flynn C."/>
            <person name="Davis I."/>
            <person name="Jospin G."/>
            <person name="Darling A.E."/>
            <person name="Coil D.A."/>
            <person name="Alexiev A."/>
            <person name="Horsfall A."/>
            <person name="Kirkwood N."/>
            <person name="Harris S."/>
            <person name="Eisen J.A."/>
        </authorList>
    </citation>
    <scope>NUCLEOTIDE SEQUENCE [LARGE SCALE GENOMIC DNA]</scope>
    <source>
        <strain evidence="3">COT-108 OH2762</strain>
    </source>
</reference>
<dbReference type="NCBIfam" id="TIGR01200">
    <property type="entry name" value="GLPGLI"/>
    <property type="match status" value="1"/>
</dbReference>
<dbReference type="EMBL" id="JQZV01000008">
    <property type="protein sequence ID" value="KGN92717.1"/>
    <property type="molecule type" value="Genomic_DNA"/>
</dbReference>
<sequence length="306" mass="34837">MVERSPEKSYGTSLFIWKDNDMRAKQNLTFALLAALLFCMAGSAMAENNEVYRAVYKVQGSYMPKKAKNKSSYTEAVLEISSDKSFFFDRWFEVGDSIYQASFDKDKDRTKAVLARQRSSVRPSLNIGVKNDFSSNSRETIHAVNVDLFHYTEELTRPAWEVVQDSTAVKSGYNCIMAKAQYLGREWIAWYTPDIPSPAGPWKLWGLPGLIVEAKDSEGLFSFALSSFSATTPERLYGDFSKYKDAWENKHMGKKKQVLEAFAFFISDPVGYFRSIYPGAKVTVTDQNGNKLSQEDLLRDFVYLEK</sequence>
<evidence type="ECO:0000313" key="3">
    <source>
        <dbReference type="Proteomes" id="UP000030101"/>
    </source>
</evidence>
<dbReference type="InterPro" id="IPR005901">
    <property type="entry name" value="GLPGLI"/>
</dbReference>
<keyword evidence="3" id="KW-1185">Reference proteome</keyword>
<comment type="caution">
    <text evidence="2">The sequence shown here is derived from an EMBL/GenBank/DDBJ whole genome shotgun (WGS) entry which is preliminary data.</text>
</comment>
<accession>A0ABR4XLC7</accession>
<proteinExistence type="predicted"/>
<feature type="signal peptide" evidence="1">
    <location>
        <begin position="1"/>
        <end position="46"/>
    </location>
</feature>
<keyword evidence="1" id="KW-0732">Signal</keyword>
<evidence type="ECO:0000313" key="2">
    <source>
        <dbReference type="EMBL" id="KGN92717.1"/>
    </source>
</evidence>
<evidence type="ECO:0000256" key="1">
    <source>
        <dbReference type="SAM" id="SignalP"/>
    </source>
</evidence>